<gene>
    <name evidence="3" type="ORF">WLH_03626</name>
</gene>
<dbReference type="Proteomes" id="UP000183316">
    <property type="component" value="Chromosome"/>
</dbReference>
<reference evidence="3 4" key="1">
    <citation type="submission" date="2016-03" db="EMBL/GenBank/DDBJ databases">
        <title>Genome Sequence and Comparative Pathogenic Determinants of Uropathogenic Escherichia coli O25b:H4, a Clinical Isolate from Saudi Arabia.</title>
        <authorList>
            <person name="Alyamani E.A.J."/>
            <person name="Khiyami M.A."/>
            <person name="Booq R.Y."/>
            <person name="Bahwerth F.S."/>
            <person name="Vaisvil B."/>
            <person name="Schmitt D.P."/>
            <person name="Kapatral V."/>
        </authorList>
    </citation>
    <scope>NUCLEOTIDE SEQUENCE [LARGE SCALE GENOMIC DNA]</scope>
    <source>
        <strain evidence="3 4">O25b:H4</strain>
    </source>
</reference>
<feature type="signal peptide" evidence="1">
    <location>
        <begin position="1"/>
        <end position="30"/>
    </location>
</feature>
<dbReference type="InterPro" id="IPR004086">
    <property type="entry name" value="P_pili_tip_fibrillum_PapE"/>
</dbReference>
<evidence type="ECO:0000313" key="3">
    <source>
        <dbReference type="EMBL" id="ANK04887.1"/>
    </source>
</evidence>
<organism evidence="3 4">
    <name type="scientific">Escherichia coli O25b:H4</name>
    <dbReference type="NCBI Taxonomy" id="941280"/>
    <lineage>
        <taxon>Bacteria</taxon>
        <taxon>Pseudomonadati</taxon>
        <taxon>Pseudomonadota</taxon>
        <taxon>Gammaproteobacteria</taxon>
        <taxon>Enterobacterales</taxon>
        <taxon>Enterobacteriaceae</taxon>
        <taxon>Escherichia</taxon>
    </lineage>
</organism>
<sequence length="181" mass="19625">MYRIFQMKKIRGLCLPVILGAVLMSQHAHAADNLTFKGKLIIPACTVQNAEVNWGDIEIQKLVQSGGNQKDFTVQMTCPYHLGTMKVTISTSAATYNKGIIVKGTSSRTDDGLLIYLYNRHQNGSIGDAITLGTPFTPEHVSGQVPARNISLYAKLGYKGDIQNLRAGTFSATATLVASYS</sequence>
<dbReference type="GO" id="GO:0009289">
    <property type="term" value="C:pilus"/>
    <property type="evidence" value="ECO:0007669"/>
    <property type="project" value="InterPro"/>
</dbReference>
<dbReference type="EMBL" id="CP015085">
    <property type="protein sequence ID" value="ANK04887.1"/>
    <property type="molecule type" value="Genomic_DNA"/>
</dbReference>
<dbReference type="Gene3D" id="2.60.40.1090">
    <property type="entry name" value="Fimbrial-type adhesion domain"/>
    <property type="match status" value="1"/>
</dbReference>
<dbReference type="PRINTS" id="PR01555">
    <property type="entry name" value="FIMBRIALPAPE"/>
</dbReference>
<feature type="domain" description="Fimbrial-type adhesion" evidence="2">
    <location>
        <begin position="35"/>
        <end position="180"/>
    </location>
</feature>
<dbReference type="PANTHER" id="PTHR33420:SF26">
    <property type="entry name" value="FIMBRIAL SUBUNIT"/>
    <property type="match status" value="1"/>
</dbReference>
<dbReference type="GO" id="GO:0043709">
    <property type="term" value="P:cell adhesion involved in single-species biofilm formation"/>
    <property type="evidence" value="ECO:0007669"/>
    <property type="project" value="TreeGrafter"/>
</dbReference>
<dbReference type="Pfam" id="PF00419">
    <property type="entry name" value="Fimbrial"/>
    <property type="match status" value="1"/>
</dbReference>
<proteinExistence type="predicted"/>
<dbReference type="SUPFAM" id="SSF49401">
    <property type="entry name" value="Bacterial adhesins"/>
    <property type="match status" value="1"/>
</dbReference>
<protein>
    <submittedName>
        <fullName evidence="3">Fimbrial tip protein PapE</fullName>
    </submittedName>
</protein>
<dbReference type="InterPro" id="IPR050263">
    <property type="entry name" value="Bact_Fimbrial_Adh_Pro"/>
</dbReference>
<evidence type="ECO:0000313" key="4">
    <source>
        <dbReference type="Proteomes" id="UP000183316"/>
    </source>
</evidence>
<keyword evidence="1" id="KW-0732">Signal</keyword>
<dbReference type="AlphaFoldDB" id="A0A192CGM4"/>
<dbReference type="InterPro" id="IPR000259">
    <property type="entry name" value="Adhesion_dom_fimbrial"/>
</dbReference>
<accession>A0A192CGM4</accession>
<dbReference type="InterPro" id="IPR008966">
    <property type="entry name" value="Adhesion_dom_sf"/>
</dbReference>
<dbReference type="InterPro" id="IPR036937">
    <property type="entry name" value="Adhesion_dom_fimbrial_sf"/>
</dbReference>
<evidence type="ECO:0000256" key="1">
    <source>
        <dbReference type="SAM" id="SignalP"/>
    </source>
</evidence>
<dbReference type="PANTHER" id="PTHR33420">
    <property type="entry name" value="FIMBRIAL SUBUNIT ELFA-RELATED"/>
    <property type="match status" value="1"/>
</dbReference>
<name>A0A192CGM4_ECO25</name>
<feature type="chain" id="PRO_5008251440" evidence="1">
    <location>
        <begin position="31"/>
        <end position="181"/>
    </location>
</feature>
<dbReference type="PATRIC" id="fig|941280.3.peg.3600"/>
<evidence type="ECO:0000259" key="2">
    <source>
        <dbReference type="Pfam" id="PF00419"/>
    </source>
</evidence>